<comment type="caution">
    <text evidence="2">The sequence shown here is derived from an EMBL/GenBank/DDBJ whole genome shotgun (WGS) entry which is preliminary data.</text>
</comment>
<name>A0A271IZA9_9BACT</name>
<reference evidence="2 3" key="1">
    <citation type="submission" date="2016-11" db="EMBL/GenBank/DDBJ databases">
        <title>Study of marine rhodopsin-containing bacteria.</title>
        <authorList>
            <person name="Yoshizawa S."/>
            <person name="Kumagai Y."/>
            <person name="Kogure K."/>
        </authorList>
    </citation>
    <scope>NUCLEOTIDE SEQUENCE [LARGE SCALE GENOMIC DNA]</scope>
    <source>
        <strain evidence="2 3">SAORIC-28</strain>
    </source>
</reference>
<dbReference type="RefSeq" id="WP_095510250.1">
    <property type="nucleotide sequence ID" value="NZ_MQWD01000001.1"/>
</dbReference>
<dbReference type="EMBL" id="MQWD01000001">
    <property type="protein sequence ID" value="PAP76591.1"/>
    <property type="molecule type" value="Genomic_DNA"/>
</dbReference>
<proteinExistence type="predicted"/>
<evidence type="ECO:0000256" key="1">
    <source>
        <dbReference type="SAM" id="SignalP"/>
    </source>
</evidence>
<dbReference type="Proteomes" id="UP000216339">
    <property type="component" value="Unassembled WGS sequence"/>
</dbReference>
<dbReference type="Pfam" id="PF13557">
    <property type="entry name" value="Phenol_MetA_deg"/>
    <property type="match status" value="1"/>
</dbReference>
<evidence type="ECO:0000313" key="3">
    <source>
        <dbReference type="Proteomes" id="UP000216339"/>
    </source>
</evidence>
<protein>
    <recommendedName>
        <fullName evidence="4">Transporter</fullName>
    </recommendedName>
</protein>
<keyword evidence="1" id="KW-0732">Signal</keyword>
<keyword evidence="3" id="KW-1185">Reference proteome</keyword>
<evidence type="ECO:0000313" key="2">
    <source>
        <dbReference type="EMBL" id="PAP76591.1"/>
    </source>
</evidence>
<evidence type="ECO:0008006" key="4">
    <source>
        <dbReference type="Google" id="ProtNLM"/>
    </source>
</evidence>
<dbReference type="OrthoDB" id="1014491at2"/>
<dbReference type="AlphaFoldDB" id="A0A271IZA9"/>
<feature type="chain" id="PRO_5012357192" description="Transporter" evidence="1">
    <location>
        <begin position="19"/>
        <end position="239"/>
    </location>
</feature>
<sequence>MFRPLVLSFLVGALPASAQLVTDRPDFTESAVAVPTARVQVEAGASFEVVDTGAGGGAFGVSGPEALVRLGLADGFEARLGLPGYRIADVTRPDDRGFTDLALGAKAGLARFAEWDVAAIVEVSIPVDSDASVSPLAILIVGRDLGAVSLGAQAEVVWDRTTDRTEVGGTAVLGVPLAEHVGGFAEVAAGTTPDGAAVLAHTGATLLLSPDLQLDAHGGLGLTAAAPDAFGGLGLSVRF</sequence>
<accession>A0A271IZA9</accession>
<feature type="signal peptide" evidence="1">
    <location>
        <begin position="1"/>
        <end position="18"/>
    </location>
</feature>
<organism evidence="2 3">
    <name type="scientific">Rubrivirga marina</name>
    <dbReference type="NCBI Taxonomy" id="1196024"/>
    <lineage>
        <taxon>Bacteria</taxon>
        <taxon>Pseudomonadati</taxon>
        <taxon>Rhodothermota</taxon>
        <taxon>Rhodothermia</taxon>
        <taxon>Rhodothermales</taxon>
        <taxon>Rubricoccaceae</taxon>
        <taxon>Rubrivirga</taxon>
    </lineage>
</organism>
<dbReference type="InterPro" id="IPR025737">
    <property type="entry name" value="FApF"/>
</dbReference>
<gene>
    <name evidence="2" type="ORF">BSZ37_09130</name>
</gene>